<accession>A0ABV7HG94</accession>
<proteinExistence type="predicted"/>
<protein>
    <submittedName>
        <fullName evidence="1">Uncharacterized protein</fullName>
    </submittedName>
</protein>
<gene>
    <name evidence="1" type="ORF">ACFOEK_10620</name>
</gene>
<organism evidence="1 2">
    <name type="scientific">Litoribrevibacter euphylliae</name>
    <dbReference type="NCBI Taxonomy" id="1834034"/>
    <lineage>
        <taxon>Bacteria</taxon>
        <taxon>Pseudomonadati</taxon>
        <taxon>Pseudomonadota</taxon>
        <taxon>Gammaproteobacteria</taxon>
        <taxon>Oceanospirillales</taxon>
        <taxon>Oceanospirillaceae</taxon>
        <taxon>Litoribrevibacter</taxon>
    </lineage>
</organism>
<sequence>MGMIKNLWRGFRGGPDFTEVNHLNASLENIQLSVELPYSNIITEEPPRPIHFPFLKDRWFEENAKSLKHYHYVNIDTQAWYYVPAVVSLPNGELGSLWLSTRIKRTPDDKNISAFDLDELGKYLLDEYENYHNAPISDDEEDNFKGKNTRIRRDVIEFGASRSTPWTQEQIERETNIRLAGSGYDSLEPHQIKTINGRPWVFYIEKKSKKLSSKNHIYCMPLSDKFYLALDFGYKVGPGDKFKLWKDHAEAAEKRIMESVKLIIPNDELALTHQA</sequence>
<evidence type="ECO:0000313" key="1">
    <source>
        <dbReference type="EMBL" id="MFC3151480.1"/>
    </source>
</evidence>
<dbReference type="Proteomes" id="UP001595476">
    <property type="component" value="Unassembled WGS sequence"/>
</dbReference>
<dbReference type="RefSeq" id="WP_386720318.1">
    <property type="nucleotide sequence ID" value="NZ_JBHRSZ010000004.1"/>
</dbReference>
<reference evidence="2" key="1">
    <citation type="journal article" date="2019" name="Int. J. Syst. Evol. Microbiol.">
        <title>The Global Catalogue of Microorganisms (GCM) 10K type strain sequencing project: providing services to taxonomists for standard genome sequencing and annotation.</title>
        <authorList>
            <consortium name="The Broad Institute Genomics Platform"/>
            <consortium name="The Broad Institute Genome Sequencing Center for Infectious Disease"/>
            <person name="Wu L."/>
            <person name="Ma J."/>
        </authorList>
    </citation>
    <scope>NUCLEOTIDE SEQUENCE [LARGE SCALE GENOMIC DNA]</scope>
    <source>
        <strain evidence="2">KCTC 52438</strain>
    </source>
</reference>
<name>A0ABV7HG94_9GAMM</name>
<keyword evidence="2" id="KW-1185">Reference proteome</keyword>
<evidence type="ECO:0000313" key="2">
    <source>
        <dbReference type="Proteomes" id="UP001595476"/>
    </source>
</evidence>
<comment type="caution">
    <text evidence="1">The sequence shown here is derived from an EMBL/GenBank/DDBJ whole genome shotgun (WGS) entry which is preliminary data.</text>
</comment>
<dbReference type="EMBL" id="JBHRSZ010000004">
    <property type="protein sequence ID" value="MFC3151480.1"/>
    <property type="molecule type" value="Genomic_DNA"/>
</dbReference>